<evidence type="ECO:0000313" key="3">
    <source>
        <dbReference type="Proteomes" id="UP000198282"/>
    </source>
</evidence>
<feature type="transmembrane region" description="Helical" evidence="1">
    <location>
        <begin position="136"/>
        <end position="160"/>
    </location>
</feature>
<proteinExistence type="predicted"/>
<sequence length="230" mass="23992">MTQQTTRTANPATCDPQTNVTRSLLGYGVIAGPVYIAVSLAQALTRDGFDLARHQWSLLANGDLGWIQITNFMVAALATIACAAGLRRALAPGRGATWAPLLVGVYGMSLIGAGIFRADPAMGFPAGTPEGAGAISWHGMLHFACGAVGFLCLIAACFVISRRFTAEGRTGWAVSSRVTGVLFLAAFAAVAIGAGAVWANLTFVAGIVIVWTWLSGLSLHLYRRATPQPS</sequence>
<evidence type="ECO:0000313" key="2">
    <source>
        <dbReference type="EMBL" id="SNT58033.1"/>
    </source>
</evidence>
<dbReference type="OrthoDB" id="8159487at2"/>
<keyword evidence="3" id="KW-1185">Reference proteome</keyword>
<gene>
    <name evidence="2" type="ORF">SAMN05216276_106824</name>
</gene>
<keyword evidence="1" id="KW-1133">Transmembrane helix</keyword>
<keyword evidence="1" id="KW-0472">Membrane</keyword>
<organism evidence="2 3">
    <name type="scientific">Streptosporangium subroseum</name>
    <dbReference type="NCBI Taxonomy" id="106412"/>
    <lineage>
        <taxon>Bacteria</taxon>
        <taxon>Bacillati</taxon>
        <taxon>Actinomycetota</taxon>
        <taxon>Actinomycetes</taxon>
        <taxon>Streptosporangiales</taxon>
        <taxon>Streptosporangiaceae</taxon>
        <taxon>Streptosporangium</taxon>
    </lineage>
</organism>
<feature type="transmembrane region" description="Helical" evidence="1">
    <location>
        <begin position="98"/>
        <end position="116"/>
    </location>
</feature>
<feature type="transmembrane region" description="Helical" evidence="1">
    <location>
        <begin position="64"/>
        <end position="86"/>
    </location>
</feature>
<dbReference type="Proteomes" id="UP000198282">
    <property type="component" value="Unassembled WGS sequence"/>
</dbReference>
<feature type="transmembrane region" description="Helical" evidence="1">
    <location>
        <begin position="181"/>
        <end position="198"/>
    </location>
</feature>
<name>A0A239NUB4_9ACTN</name>
<keyword evidence="1" id="KW-0812">Transmembrane</keyword>
<dbReference type="InterPro" id="IPR009339">
    <property type="entry name" value="DUF998"/>
</dbReference>
<feature type="transmembrane region" description="Helical" evidence="1">
    <location>
        <begin position="204"/>
        <end position="222"/>
    </location>
</feature>
<dbReference type="Pfam" id="PF06197">
    <property type="entry name" value="DUF998"/>
    <property type="match status" value="1"/>
</dbReference>
<dbReference type="RefSeq" id="WP_089212526.1">
    <property type="nucleotide sequence ID" value="NZ_FZOD01000068.1"/>
</dbReference>
<evidence type="ECO:0000256" key="1">
    <source>
        <dbReference type="SAM" id="Phobius"/>
    </source>
</evidence>
<dbReference type="EMBL" id="FZOD01000068">
    <property type="protein sequence ID" value="SNT58033.1"/>
    <property type="molecule type" value="Genomic_DNA"/>
</dbReference>
<accession>A0A239NUB4</accession>
<feature type="transmembrane region" description="Helical" evidence="1">
    <location>
        <begin position="24"/>
        <end position="44"/>
    </location>
</feature>
<evidence type="ECO:0008006" key="4">
    <source>
        <dbReference type="Google" id="ProtNLM"/>
    </source>
</evidence>
<reference evidence="2 3" key="1">
    <citation type="submission" date="2017-06" db="EMBL/GenBank/DDBJ databases">
        <authorList>
            <person name="Kim H.J."/>
            <person name="Triplett B.A."/>
        </authorList>
    </citation>
    <scope>NUCLEOTIDE SEQUENCE [LARGE SCALE GENOMIC DNA]</scope>
    <source>
        <strain evidence="2 3">CGMCC 4.2132</strain>
    </source>
</reference>
<protein>
    <recommendedName>
        <fullName evidence="4">DUF998 domain-containing protein</fullName>
    </recommendedName>
</protein>
<dbReference type="AlphaFoldDB" id="A0A239NUB4"/>